<evidence type="ECO:0000256" key="5">
    <source>
        <dbReference type="SAM" id="Phobius"/>
    </source>
</evidence>
<dbReference type="InterPro" id="IPR051417">
    <property type="entry name" value="SDr/BOS_complex"/>
</dbReference>
<dbReference type="Pfam" id="PF17210">
    <property type="entry name" value="SdrD_B"/>
    <property type="match status" value="1"/>
</dbReference>
<feature type="region of interest" description="Disordered" evidence="4">
    <location>
        <begin position="470"/>
        <end position="491"/>
    </location>
</feature>
<evidence type="ECO:0000313" key="8">
    <source>
        <dbReference type="EMBL" id="UOQ60847.1"/>
    </source>
</evidence>
<feature type="region of interest" description="Disordered" evidence="4">
    <location>
        <begin position="43"/>
        <end position="75"/>
    </location>
</feature>
<dbReference type="RefSeq" id="WP_244686809.1">
    <property type="nucleotide sequence ID" value="NZ_CP095043.1"/>
</dbReference>
<proteinExistence type="predicted"/>
<keyword evidence="5" id="KW-1133">Transmembrane helix</keyword>
<accession>A0ABY4FX32</accession>
<evidence type="ECO:0000256" key="3">
    <source>
        <dbReference type="ARBA" id="ARBA00022729"/>
    </source>
</evidence>
<organism evidence="8 9">
    <name type="scientific">Leucobacter rhizosphaerae</name>
    <dbReference type="NCBI Taxonomy" id="2932245"/>
    <lineage>
        <taxon>Bacteria</taxon>
        <taxon>Bacillati</taxon>
        <taxon>Actinomycetota</taxon>
        <taxon>Actinomycetes</taxon>
        <taxon>Micrococcales</taxon>
        <taxon>Microbacteriaceae</taxon>
        <taxon>Leucobacter</taxon>
    </lineage>
</organism>
<evidence type="ECO:0000313" key="9">
    <source>
        <dbReference type="Proteomes" id="UP000831775"/>
    </source>
</evidence>
<evidence type="ECO:0000256" key="1">
    <source>
        <dbReference type="ARBA" id="ARBA00004613"/>
    </source>
</evidence>
<dbReference type="InterPro" id="IPR006311">
    <property type="entry name" value="TAT_signal"/>
</dbReference>
<evidence type="ECO:0000259" key="7">
    <source>
        <dbReference type="Pfam" id="PF17210"/>
    </source>
</evidence>
<gene>
    <name evidence="8" type="ORF">MUN76_02360</name>
</gene>
<feature type="chain" id="PRO_5045700236" description="SD-repeat containing protein B domain-containing protein" evidence="6">
    <location>
        <begin position="41"/>
        <end position="1426"/>
    </location>
</feature>
<reference evidence="8 9" key="1">
    <citation type="submission" date="2022-04" db="EMBL/GenBank/DDBJ databases">
        <title>Leucobacter sp. isolated from rhizosphere of onion.</title>
        <authorList>
            <person name="Won M."/>
            <person name="Lee C.-M."/>
            <person name="Woen H.-Y."/>
            <person name="Kwon S.-W."/>
        </authorList>
    </citation>
    <scope>NUCLEOTIDE SEQUENCE [LARGE SCALE GENOMIC DNA]</scope>
    <source>
        <strain evidence="8 9">H25R-14</strain>
    </source>
</reference>
<keyword evidence="2" id="KW-0964">Secreted</keyword>
<dbReference type="Gene3D" id="2.60.40.10">
    <property type="entry name" value="Immunoglobulins"/>
    <property type="match status" value="1"/>
</dbReference>
<evidence type="ECO:0000256" key="2">
    <source>
        <dbReference type="ARBA" id="ARBA00022525"/>
    </source>
</evidence>
<dbReference type="PANTHER" id="PTHR23303">
    <property type="entry name" value="CARBOXYPEPTIDASE REGULATORY REGION-CONTAINING"/>
    <property type="match status" value="1"/>
</dbReference>
<dbReference type="Proteomes" id="UP000831775">
    <property type="component" value="Chromosome"/>
</dbReference>
<evidence type="ECO:0000256" key="6">
    <source>
        <dbReference type="SAM" id="SignalP"/>
    </source>
</evidence>
<sequence length="1426" mass="148104">MTYRGKRPPATPARRLLHAGALVSAFAMVAGLLSVPAAFAEETAPETSTEGTAPAAPAAEEATATTEGSEPGPETLEVPVAVDAAPIIPFAAGDGTLSVVLTQQTGTEPFQDNDDAGNDSGPDNDIVRTNDSVTYNVSVRFEGSEHTAPTITFDLPQGEELVSLPPFCLPGSSVTPASLPAPPIPVVSTSWESLPTQSVTCIVADQAQGTSLDYRFVSKVRPEVPNGTALTPVTATAASQETAAPSVSNEVSHSVSAAANFDVSKRTRATTDNSGPFFQQFLACTFDATKLCVRMEFPLTMEAPSNGKGVTPLASPIVVTEDLRPESFFGPGVTSSPEWIAAGAGALEKYAPRITGCSYGHPNLYGSLPNPWQGAPDNAVRDSGTITCVQTELGTPVDITFTDADTTAYTVPTNAVGGPALPADSGYVLATSIRIEVPFEAIQDLGLQEGDAYTLNWSNNYSEVQATAIDGSPNLGEAPENNVRSGSTRFEAGSGNFSLTKGFSGVTGAPGNTPSGKYTNWEFEGPPGSSRFLDGNTVVLPGQTVMSNLIVHHELLPLSATQNARSFVACDVWDNTKLAMPETFNLPATPYTRVQFASNGSPAWLSSVILDEWWTSADDLQNLQVEYGYTATPGSAENSDCDSGTWASTPGAVAGASVVDGTWQGVNRVRFSFSSEAGNVSNQMWVNFTIAMKVLEGAGANGTIIPNYASLLTRAGVHTLDEVVATPDTTHPSSYNPGTNVGSRGDRLIVGEASARIKKFVKNPTTGLFTDSASPQYTAGSTVEYRLTPSLTADASVTGLTQNVTVEDCLPRYQSFVSSARESGAPIVPVIVQEGSPAGAEVTCGAGQTYVKWDLGPQEINVAIDPIMYQVEIGATARNGVYTNTAVVASPGDPTRVSARTSTAQIQLVVPTGIKIAKTVDKPQVESNREGLAYPRSFTWTIDFVNIDSPAQVSDVDVIDVLPADGRDGSAFTGTVDLNDVSVSAGTGIQVLYTSAAAASLVVDPSDPSNQSTGATTWCDAATGGSVVSGTGTTAACPASVSEVTGLRFVRPGSFGSADEFTVKVTMTPQGNTAGDVYENRTSGRVVGVTQPVGPAVRQVAVIASAVGDRVWEDLNQNGLQDEGEPGVAGFPVRLLGTDVDGNLVDLETVTDADGNYRFENLASGTYHVVFDPNGLNSNTTFTIQHAGDDSTIDSDADTVTGETQDFALGQDTEDLTLDAGLIIDRNVNIVLDKTYLGATDLGTGNRTTVTYELTATNTGTAEGVYDLTDDLAYGGDITIGDVTARNTVPGGIATNPGFDGQTDTTVVAAAALPGGATHTYLVTVTADIATTITTEDTVCDITATETGSGFLNEAALTVDDVTVTDKVCGNPPIPQAPTDPTTPQHPIPGLPVTGGQLTGITAAALLLLVAGAAAVILRRRRHVEH</sequence>
<feature type="signal peptide" evidence="6">
    <location>
        <begin position="1"/>
        <end position="40"/>
    </location>
</feature>
<dbReference type="PROSITE" id="PS51318">
    <property type="entry name" value="TAT"/>
    <property type="match status" value="1"/>
</dbReference>
<dbReference type="SUPFAM" id="SSF117074">
    <property type="entry name" value="Hypothetical protein PA1324"/>
    <property type="match status" value="1"/>
</dbReference>
<keyword evidence="3 6" id="KW-0732">Signal</keyword>
<comment type="subcellular location">
    <subcellularLocation>
        <location evidence="1">Secreted</location>
    </subcellularLocation>
</comment>
<feature type="domain" description="SD-repeat containing protein B" evidence="7">
    <location>
        <begin position="1106"/>
        <end position="1222"/>
    </location>
</feature>
<dbReference type="InterPro" id="IPR033764">
    <property type="entry name" value="Sdr_B"/>
</dbReference>
<dbReference type="InterPro" id="IPR013783">
    <property type="entry name" value="Ig-like_fold"/>
</dbReference>
<name>A0ABY4FX32_9MICO</name>
<keyword evidence="5" id="KW-0812">Transmembrane</keyword>
<feature type="compositionally biased region" description="Low complexity" evidence="4">
    <location>
        <begin position="43"/>
        <end position="71"/>
    </location>
</feature>
<dbReference type="EMBL" id="CP095043">
    <property type="protein sequence ID" value="UOQ60847.1"/>
    <property type="molecule type" value="Genomic_DNA"/>
</dbReference>
<feature type="transmembrane region" description="Helical" evidence="5">
    <location>
        <begin position="1398"/>
        <end position="1418"/>
    </location>
</feature>
<protein>
    <recommendedName>
        <fullName evidence="7">SD-repeat containing protein B domain-containing protein</fullName>
    </recommendedName>
</protein>
<dbReference type="PANTHER" id="PTHR23303:SF15">
    <property type="entry name" value="COLOSSIN-A"/>
    <property type="match status" value="1"/>
</dbReference>
<keyword evidence="5" id="KW-0472">Membrane</keyword>
<keyword evidence="9" id="KW-1185">Reference proteome</keyword>
<evidence type="ECO:0000256" key="4">
    <source>
        <dbReference type="SAM" id="MobiDB-lite"/>
    </source>
</evidence>